<dbReference type="KEGG" id="cce:Ccel_1553"/>
<evidence type="ECO:0000256" key="1">
    <source>
        <dbReference type="SAM" id="MobiDB-lite"/>
    </source>
</evidence>
<organism evidence="3 4">
    <name type="scientific">Ruminiclostridium cellulolyticum (strain ATCC 35319 / DSM 5812 / JCM 6584 / H10)</name>
    <name type="common">Clostridium cellulolyticum</name>
    <dbReference type="NCBI Taxonomy" id="394503"/>
    <lineage>
        <taxon>Bacteria</taxon>
        <taxon>Bacillati</taxon>
        <taxon>Bacillota</taxon>
        <taxon>Clostridia</taxon>
        <taxon>Eubacteriales</taxon>
        <taxon>Oscillospiraceae</taxon>
        <taxon>Ruminiclostridium</taxon>
    </lineage>
</organism>
<dbReference type="InterPro" id="IPR036415">
    <property type="entry name" value="Lamin_tail_dom_sf"/>
</dbReference>
<dbReference type="Proteomes" id="UP000001349">
    <property type="component" value="Chromosome"/>
</dbReference>
<dbReference type="Pfam" id="PF00932">
    <property type="entry name" value="LTD"/>
    <property type="match status" value="1"/>
</dbReference>
<sequence length="277" mass="29151" precursor="true">MKHSISVNHKKSQRFLSAIIILIIIITSYTPQGSMTANAATANHLVISEVYGGGGNSGAKYKNDFIEIYNPTNSTINLSNWSVQYASSTGSFNNITRLSGSIGPHKFYLVKESGGTGGSISLPTADATGTINLSATSGKVALANTTISVSGANDPAVIDFVGYGSANDYETTPVPALSNIESGERKDNNGGTVESQGNGWDTDNNYADFVKTDNVNPQNSSNLAEPQSQIDSPVLSNIQPTKITSDSVIITWTTDQAASSIVNYGTNTSYGSIGFRQ</sequence>
<dbReference type="HOGENOM" id="CLU_1033251_0_0_9"/>
<evidence type="ECO:0000259" key="2">
    <source>
        <dbReference type="PROSITE" id="PS51841"/>
    </source>
</evidence>
<dbReference type="OrthoDB" id="9801679at2"/>
<dbReference type="eggNOG" id="COG2374">
    <property type="taxonomic scope" value="Bacteria"/>
</dbReference>
<dbReference type="EMBL" id="CP001348">
    <property type="protein sequence ID" value="ACL75905.1"/>
    <property type="molecule type" value="Genomic_DNA"/>
</dbReference>
<feature type="compositionally biased region" description="Polar residues" evidence="1">
    <location>
        <begin position="213"/>
        <end position="234"/>
    </location>
</feature>
<protein>
    <recommendedName>
        <fullName evidence="2">LTD domain-containing protein</fullName>
    </recommendedName>
</protein>
<gene>
    <name evidence="3" type="ordered locus">Ccel_1553</name>
</gene>
<accession>B8I279</accession>
<dbReference type="SUPFAM" id="SSF74853">
    <property type="entry name" value="Lamin A/C globular tail domain"/>
    <property type="match status" value="1"/>
</dbReference>
<dbReference type="InterPro" id="IPR001322">
    <property type="entry name" value="Lamin_tail_dom"/>
</dbReference>
<feature type="region of interest" description="Disordered" evidence="1">
    <location>
        <begin position="172"/>
        <end position="234"/>
    </location>
</feature>
<dbReference type="STRING" id="394503.Ccel_1553"/>
<name>B8I279_RUMCH</name>
<reference evidence="3 4" key="1">
    <citation type="submission" date="2009-01" db="EMBL/GenBank/DDBJ databases">
        <title>Complete sequence of Clostridium cellulolyticum H10.</title>
        <authorList>
            <consortium name="US DOE Joint Genome Institute"/>
            <person name="Lucas S."/>
            <person name="Copeland A."/>
            <person name="Lapidus A."/>
            <person name="Glavina del Rio T."/>
            <person name="Dalin E."/>
            <person name="Tice H."/>
            <person name="Bruce D."/>
            <person name="Goodwin L."/>
            <person name="Pitluck S."/>
            <person name="Chertkov O."/>
            <person name="Saunders E."/>
            <person name="Brettin T."/>
            <person name="Detter J.C."/>
            <person name="Han C."/>
            <person name="Larimer F."/>
            <person name="Land M."/>
            <person name="Hauser L."/>
            <person name="Kyrpides N."/>
            <person name="Ivanova N."/>
            <person name="Zhou J."/>
            <person name="Richardson P."/>
        </authorList>
    </citation>
    <scope>NUCLEOTIDE SEQUENCE [LARGE SCALE GENOMIC DNA]</scope>
    <source>
        <strain evidence="4">ATCC 35319 / DSM 5812 / JCM 6584 / H10</strain>
    </source>
</reference>
<proteinExistence type="predicted"/>
<dbReference type="AlphaFoldDB" id="B8I279"/>
<dbReference type="RefSeq" id="WP_015925045.1">
    <property type="nucleotide sequence ID" value="NC_011898.1"/>
</dbReference>
<keyword evidence="4" id="KW-1185">Reference proteome</keyword>
<evidence type="ECO:0000313" key="4">
    <source>
        <dbReference type="Proteomes" id="UP000001349"/>
    </source>
</evidence>
<feature type="domain" description="LTD" evidence="2">
    <location>
        <begin position="31"/>
        <end position="165"/>
    </location>
</feature>
<feature type="compositionally biased region" description="Polar residues" evidence="1">
    <location>
        <begin position="189"/>
        <end position="205"/>
    </location>
</feature>
<dbReference type="PROSITE" id="PS51841">
    <property type="entry name" value="LTD"/>
    <property type="match status" value="1"/>
</dbReference>
<evidence type="ECO:0000313" key="3">
    <source>
        <dbReference type="EMBL" id="ACL75905.1"/>
    </source>
</evidence>